<dbReference type="PROSITE" id="PS51257">
    <property type="entry name" value="PROKAR_LIPOPROTEIN"/>
    <property type="match status" value="1"/>
</dbReference>
<feature type="non-terminal residue" evidence="2">
    <location>
        <position position="145"/>
    </location>
</feature>
<feature type="transmembrane region" description="Helical" evidence="1">
    <location>
        <begin position="18"/>
        <end position="35"/>
    </location>
</feature>
<accession>A0A0L8HWA1</accession>
<keyword evidence="1" id="KW-1133">Transmembrane helix</keyword>
<dbReference type="OrthoDB" id="425014at2759"/>
<evidence type="ECO:0000313" key="2">
    <source>
        <dbReference type="EMBL" id="KOF93471.1"/>
    </source>
</evidence>
<protein>
    <submittedName>
        <fullName evidence="2">Uncharacterized protein</fullName>
    </submittedName>
</protein>
<dbReference type="PANTHER" id="PTHR47027:SF20">
    <property type="entry name" value="REVERSE TRANSCRIPTASE-LIKE PROTEIN WITH RNA-DIRECTED DNA POLYMERASE DOMAIN"/>
    <property type="match status" value="1"/>
</dbReference>
<gene>
    <name evidence="2" type="ORF">OCBIM_22004360mg</name>
</gene>
<name>A0A0L8HWA1_OCTBM</name>
<proteinExistence type="predicted"/>
<evidence type="ECO:0000256" key="1">
    <source>
        <dbReference type="SAM" id="Phobius"/>
    </source>
</evidence>
<organism evidence="2">
    <name type="scientific">Octopus bimaculoides</name>
    <name type="common">California two-spotted octopus</name>
    <dbReference type="NCBI Taxonomy" id="37653"/>
    <lineage>
        <taxon>Eukaryota</taxon>
        <taxon>Metazoa</taxon>
        <taxon>Spiralia</taxon>
        <taxon>Lophotrochozoa</taxon>
        <taxon>Mollusca</taxon>
        <taxon>Cephalopoda</taxon>
        <taxon>Coleoidea</taxon>
        <taxon>Octopodiformes</taxon>
        <taxon>Octopoda</taxon>
        <taxon>Incirrata</taxon>
        <taxon>Octopodidae</taxon>
        <taxon>Octopus</taxon>
    </lineage>
</organism>
<keyword evidence="1" id="KW-0472">Membrane</keyword>
<sequence length="145" mass="16996">MFYRAVVVSNLLYGCENWIVYCLLSIAALIIEHRLRGSGHVRRMNEHRVPKTCLYGEMSEGKRPREAPLRRYKNQLKSTFKITNIDDAHWEDISANRPLWRHTIKTGSADFEKTRVPRPELKRRERKQLLLLPKPTPSIPCAQCL</sequence>
<keyword evidence="1" id="KW-0812">Transmembrane</keyword>
<reference evidence="2" key="1">
    <citation type="submission" date="2015-07" db="EMBL/GenBank/DDBJ databases">
        <title>MeaNS - Measles Nucleotide Surveillance Program.</title>
        <authorList>
            <person name="Tran T."/>
            <person name="Druce J."/>
        </authorList>
    </citation>
    <scope>NUCLEOTIDE SEQUENCE</scope>
    <source>
        <strain evidence="2">UCB-OBI-ISO-001</strain>
        <tissue evidence="2">Gonad</tissue>
    </source>
</reference>
<dbReference type="PANTHER" id="PTHR47027">
    <property type="entry name" value="REVERSE TRANSCRIPTASE DOMAIN-CONTAINING PROTEIN"/>
    <property type="match status" value="1"/>
</dbReference>
<dbReference type="EMBL" id="KQ417152">
    <property type="protein sequence ID" value="KOF93471.1"/>
    <property type="molecule type" value="Genomic_DNA"/>
</dbReference>
<dbReference type="AlphaFoldDB" id="A0A0L8HWA1"/>